<protein>
    <submittedName>
        <fullName evidence="1">Uncharacterized protein</fullName>
    </submittedName>
</protein>
<dbReference type="EMBL" id="CP036434">
    <property type="protein sequence ID" value="QDV10061.1"/>
    <property type="molecule type" value="Genomic_DNA"/>
</dbReference>
<gene>
    <name evidence="1" type="ORF">Poly30_56230</name>
</gene>
<dbReference type="AlphaFoldDB" id="A0A518F144"/>
<evidence type="ECO:0000313" key="2">
    <source>
        <dbReference type="Proteomes" id="UP000320390"/>
    </source>
</evidence>
<organism evidence="1 2">
    <name type="scientific">Saltatorellus ferox</name>
    <dbReference type="NCBI Taxonomy" id="2528018"/>
    <lineage>
        <taxon>Bacteria</taxon>
        <taxon>Pseudomonadati</taxon>
        <taxon>Planctomycetota</taxon>
        <taxon>Planctomycetia</taxon>
        <taxon>Planctomycetia incertae sedis</taxon>
        <taxon>Saltatorellus</taxon>
    </lineage>
</organism>
<keyword evidence="2" id="KW-1185">Reference proteome</keyword>
<sequence length="53" mass="5704">MAIGCFLLAAAGRPLPRLLDNDLARTFPSSRRGSQYVPLPLVVRGQGLRPDVA</sequence>
<dbReference type="Proteomes" id="UP000320390">
    <property type="component" value="Chromosome"/>
</dbReference>
<proteinExistence type="predicted"/>
<reference evidence="1 2" key="1">
    <citation type="submission" date="2019-02" db="EMBL/GenBank/DDBJ databases">
        <title>Deep-cultivation of Planctomycetes and their phenomic and genomic characterization uncovers novel biology.</title>
        <authorList>
            <person name="Wiegand S."/>
            <person name="Jogler M."/>
            <person name="Boedeker C."/>
            <person name="Pinto D."/>
            <person name="Vollmers J."/>
            <person name="Rivas-Marin E."/>
            <person name="Kohn T."/>
            <person name="Peeters S.H."/>
            <person name="Heuer A."/>
            <person name="Rast P."/>
            <person name="Oberbeckmann S."/>
            <person name="Bunk B."/>
            <person name="Jeske O."/>
            <person name="Meyerdierks A."/>
            <person name="Storesund J.E."/>
            <person name="Kallscheuer N."/>
            <person name="Luecker S."/>
            <person name="Lage O.M."/>
            <person name="Pohl T."/>
            <person name="Merkel B.J."/>
            <person name="Hornburger P."/>
            <person name="Mueller R.-W."/>
            <person name="Bruemmer F."/>
            <person name="Labrenz M."/>
            <person name="Spormann A.M."/>
            <person name="Op den Camp H."/>
            <person name="Overmann J."/>
            <person name="Amann R."/>
            <person name="Jetten M.S.M."/>
            <person name="Mascher T."/>
            <person name="Medema M.H."/>
            <person name="Devos D.P."/>
            <person name="Kaster A.-K."/>
            <person name="Ovreas L."/>
            <person name="Rohde M."/>
            <person name="Galperin M.Y."/>
            <person name="Jogler C."/>
        </authorList>
    </citation>
    <scope>NUCLEOTIDE SEQUENCE [LARGE SCALE GENOMIC DNA]</scope>
    <source>
        <strain evidence="1 2">Poly30</strain>
    </source>
</reference>
<name>A0A518F144_9BACT</name>
<evidence type="ECO:0000313" key="1">
    <source>
        <dbReference type="EMBL" id="QDV10061.1"/>
    </source>
</evidence>
<accession>A0A518F144</accession>